<dbReference type="Pfam" id="PF14902">
    <property type="entry name" value="DUF4494"/>
    <property type="match status" value="1"/>
</dbReference>
<dbReference type="EMBL" id="BK035393">
    <property type="protein sequence ID" value="DAG98020.1"/>
    <property type="molecule type" value="Genomic_DNA"/>
</dbReference>
<organism evidence="1">
    <name type="scientific">Ackermannviridae sp</name>
    <dbReference type="NCBI Taxonomy" id="2831612"/>
    <lineage>
        <taxon>Viruses</taxon>
        <taxon>Duplodnaviria</taxon>
        <taxon>Heunggongvirae</taxon>
        <taxon>Uroviricota</taxon>
        <taxon>Caudoviricetes</taxon>
        <taxon>Pantevenvirales</taxon>
        <taxon>Ackermannviridae</taxon>
    </lineage>
</organism>
<dbReference type="InterPro" id="IPR027848">
    <property type="entry name" value="DUF4494"/>
</dbReference>
<protein>
    <submittedName>
        <fullName evidence="1">Uncharacterized protein</fullName>
    </submittedName>
</protein>
<evidence type="ECO:0000313" key="1">
    <source>
        <dbReference type="EMBL" id="DAG98020.1"/>
    </source>
</evidence>
<reference evidence="1" key="1">
    <citation type="journal article" date="2021" name="Proc. Natl. Acad. Sci. U.S.A.">
        <title>A Catalog of Tens of Thousands of Viruses from Human Metagenomes Reveals Hidden Associations with Chronic Diseases.</title>
        <authorList>
            <person name="Tisza M.J."/>
            <person name="Buck C.B."/>
        </authorList>
    </citation>
    <scope>NUCLEOTIDE SEQUENCE</scope>
    <source>
        <strain evidence="1">CtASH1</strain>
    </source>
</reference>
<name>A0A8S5VUH8_9CAUD</name>
<accession>A0A8S5VUH8</accession>
<proteinExistence type="predicted"/>
<sequence>MEYFKVVVAYRASDDEGKLKKFTKQIIVNSKNFAEAEKDAMHAFGEAVPTGHTEFEMKSISKVHFEYIFGMDNQNILHRPQWYKAVVKTDSEKFQILICGDNNISDISNDISERMSNEVIIPFGVVQVTSTNILTVELTA</sequence>